<dbReference type="Pfam" id="PF25872">
    <property type="entry name" value="HTH_77"/>
    <property type="match status" value="1"/>
</dbReference>
<feature type="domain" description="Bacterial transcriptional activator" evidence="2">
    <location>
        <begin position="107"/>
        <end position="245"/>
    </location>
</feature>
<dbReference type="Pfam" id="PF13424">
    <property type="entry name" value="TPR_12"/>
    <property type="match status" value="1"/>
</dbReference>
<keyword evidence="4" id="KW-1185">Reference proteome</keyword>
<sequence>MADEVRIRLLGGFAVAVEDRPVAAGAWRLRKARSLLKLLCLSPGHRMHREQVYDLLWPGLDRSAASNNLHQVLYAVRRALAATGAPGEVVVLRDDMVVLGPEGGVRVDLDAFDEASRRAADGGGPAAYRAALDLAGPGLLPEDRYESWAGEAAEALERRRTALLLGLAEALEHDHDTAGAVDALRTLIAGDPLHEPGHRALMRVLAEAGRRREALALYESLRDALRRDTGADPDPQTRGLYRALLADSVEPPQEAAPPRHRLPAPATELIGREREMAEIARCLGRGRLLTLTGAGGCGKTRLALAVAARRGGDFRDGACFVDLAGLTEPDLVPEAVAAALGLPLPPSGRSGQALVAQLTGRELLLVLDNCEHLVDACAALASEIIARCPGVAVLATSREPLRSYGERTFRVPSLGLPDPHRLPSVADLGRFASVRLFTERAARADPGFRLTDQNAAAVAQICFRLDGMPLALELAAARAHVLAPRQIAERLDDALALLSRGDRRGVTRQETLLGTLEWSHRLLDEEERRLFRRLAVFVGGFSLAAAEQVCADGADGTDDGAVLDVLDRLADKSLVSVEPRQDEVRYRLLETIRQYAADRLRAAGEAAATEARHRRFYLALAEAWDHEPPAGAPAATSLELEADHGNLRAALRSLLRDEPDGALRLAVALRSFWAERGLLAEGRRWLEDALAAAPEPSPQRARALMGRAVLAIRLGDGAPLEEIAEQIVAVHRGRPDPAAPASAHCQRAILLWMRGSWERARTALDLARALAREAGEPSVLAAAAHLAGVWAVCRGEGAAAREAAGESLRLLEDVKPGCRPFFPVVTPGYTVEEDASGEVSLYFEETVLAGRAVGPSRARGYALANLAWACRLDGDTGAATTAAERGVDCFRGLGDPYGESLALNTLGNVLRGAGDPEAAGPCLDAALAIRRRLGDRREEGITLGCLGLLRLAGGDTGAARTAFTRALAGFEETDDLPGTTNGLLHLGLAARAAGDPARARTLLGRARELEHVAGSTSAAGWVCLMLARLEEQAGQRQAAQATAARAGELFAGLGNARGTDALRRTMSWADGGKAAAE</sequence>
<dbReference type="Pfam" id="PF03704">
    <property type="entry name" value="BTAD"/>
    <property type="match status" value="1"/>
</dbReference>
<dbReference type="SUPFAM" id="SSF52540">
    <property type="entry name" value="P-loop containing nucleoside triphosphate hydrolases"/>
    <property type="match status" value="1"/>
</dbReference>
<dbReference type="InterPro" id="IPR027417">
    <property type="entry name" value="P-loop_NTPase"/>
</dbReference>
<dbReference type="PRINTS" id="PR00364">
    <property type="entry name" value="DISEASERSIST"/>
</dbReference>
<evidence type="ECO:0000313" key="4">
    <source>
        <dbReference type="Proteomes" id="UP001060733"/>
    </source>
</evidence>
<dbReference type="Gene3D" id="3.40.50.300">
    <property type="entry name" value="P-loop containing nucleotide triphosphate hydrolases"/>
    <property type="match status" value="1"/>
</dbReference>
<dbReference type="InterPro" id="IPR005158">
    <property type="entry name" value="BTAD"/>
</dbReference>
<organism evidence="3 4">
    <name type="scientific">Streptomyces albidocamelliae</name>
    <dbReference type="NCBI Taxonomy" id="2981135"/>
    <lineage>
        <taxon>Bacteria</taxon>
        <taxon>Bacillati</taxon>
        <taxon>Actinomycetota</taxon>
        <taxon>Actinomycetes</taxon>
        <taxon>Kitasatosporales</taxon>
        <taxon>Streptomycetaceae</taxon>
        <taxon>Streptomyces</taxon>
    </lineage>
</organism>
<dbReference type="SUPFAM" id="SSF46894">
    <property type="entry name" value="C-terminal effector domain of the bipartite response regulators"/>
    <property type="match status" value="1"/>
</dbReference>
<dbReference type="InterPro" id="IPR019734">
    <property type="entry name" value="TPR_rpt"/>
</dbReference>
<keyword evidence="1" id="KW-0902">Two-component regulatory system</keyword>
<gene>
    <name evidence="3" type="ORF">N8I86_35025</name>
</gene>
<evidence type="ECO:0000313" key="3">
    <source>
        <dbReference type="EMBL" id="UXY39470.1"/>
    </source>
</evidence>
<dbReference type="EMBL" id="CP106795">
    <property type="protein sequence ID" value="UXY39470.1"/>
    <property type="molecule type" value="Genomic_DNA"/>
</dbReference>
<dbReference type="InterPro" id="IPR011990">
    <property type="entry name" value="TPR-like_helical_dom_sf"/>
</dbReference>
<reference evidence="3" key="1">
    <citation type="submission" date="2022-10" db="EMBL/GenBank/DDBJ databases">
        <authorList>
            <person name="Mo P."/>
        </authorList>
    </citation>
    <scope>NUCLEOTIDE SEQUENCE</scope>
    <source>
        <strain evidence="3">HUAS 14-6</strain>
    </source>
</reference>
<protein>
    <submittedName>
        <fullName evidence="3">Tetratricopeptide repeat protein</fullName>
    </submittedName>
</protein>
<dbReference type="SMART" id="SM01043">
    <property type="entry name" value="BTAD"/>
    <property type="match status" value="1"/>
</dbReference>
<dbReference type="InterPro" id="IPR016032">
    <property type="entry name" value="Sig_transdc_resp-reg_C-effctor"/>
</dbReference>
<dbReference type="Gene3D" id="1.25.40.10">
    <property type="entry name" value="Tetratricopeptide repeat domain"/>
    <property type="match status" value="3"/>
</dbReference>
<dbReference type="PANTHER" id="PTHR47691:SF3">
    <property type="entry name" value="HTH-TYPE TRANSCRIPTIONAL REGULATOR RV0890C-RELATED"/>
    <property type="match status" value="1"/>
</dbReference>
<dbReference type="Gene3D" id="1.10.10.10">
    <property type="entry name" value="Winged helix-like DNA-binding domain superfamily/Winged helix DNA-binding domain"/>
    <property type="match status" value="1"/>
</dbReference>
<dbReference type="RefSeq" id="WP_263279651.1">
    <property type="nucleotide sequence ID" value="NZ_CP106795.1"/>
</dbReference>
<dbReference type="SMART" id="SM00028">
    <property type="entry name" value="TPR"/>
    <property type="match status" value="6"/>
</dbReference>
<proteinExistence type="predicted"/>
<dbReference type="InterPro" id="IPR049945">
    <property type="entry name" value="AAA_22"/>
</dbReference>
<accession>A0ABY6EYH5</accession>
<evidence type="ECO:0000256" key="1">
    <source>
        <dbReference type="ARBA" id="ARBA00023012"/>
    </source>
</evidence>
<name>A0ABY6EYH5_9ACTN</name>
<dbReference type="InterPro" id="IPR036388">
    <property type="entry name" value="WH-like_DNA-bd_sf"/>
</dbReference>
<dbReference type="PANTHER" id="PTHR47691">
    <property type="entry name" value="REGULATOR-RELATED"/>
    <property type="match status" value="1"/>
</dbReference>
<dbReference type="SUPFAM" id="SSF48452">
    <property type="entry name" value="TPR-like"/>
    <property type="match status" value="4"/>
</dbReference>
<dbReference type="Proteomes" id="UP001060733">
    <property type="component" value="Chromosome"/>
</dbReference>
<evidence type="ECO:0000259" key="2">
    <source>
        <dbReference type="SMART" id="SM01043"/>
    </source>
</evidence>
<dbReference type="InterPro" id="IPR058852">
    <property type="entry name" value="HTH_77"/>
</dbReference>
<dbReference type="Pfam" id="PF13401">
    <property type="entry name" value="AAA_22"/>
    <property type="match status" value="1"/>
</dbReference>